<dbReference type="Pfam" id="PF00763">
    <property type="entry name" value="THF_DHG_CYH"/>
    <property type="match status" value="1"/>
</dbReference>
<proteinExistence type="inferred from homology"/>
<dbReference type="GO" id="GO:0004488">
    <property type="term" value="F:methylenetetrahydrofolate dehydrogenase (NADP+) activity"/>
    <property type="evidence" value="ECO:0007669"/>
    <property type="project" value="UniProtKB-UniRule"/>
</dbReference>
<dbReference type="EC" id="1.5.1.5" evidence="11"/>
<keyword evidence="5 11" id="KW-0378">Hydrolase</keyword>
<comment type="caution">
    <text evidence="11">Lacks conserved residue(s) required for the propagation of feature annotation.</text>
</comment>
<evidence type="ECO:0000256" key="8">
    <source>
        <dbReference type="ARBA" id="ARBA00023102"/>
    </source>
</evidence>
<keyword evidence="6 11" id="KW-0521">NADP</keyword>
<evidence type="ECO:0000256" key="10">
    <source>
        <dbReference type="ARBA" id="ARBA00023268"/>
    </source>
</evidence>
<dbReference type="Pfam" id="PF02882">
    <property type="entry name" value="THF_DHG_CYH_C"/>
    <property type="match status" value="1"/>
</dbReference>
<keyword evidence="10 11" id="KW-0511">Multifunctional enzyme</keyword>
<evidence type="ECO:0000259" key="12">
    <source>
        <dbReference type="Pfam" id="PF00763"/>
    </source>
</evidence>
<dbReference type="AlphaFoldDB" id="A0A9Q4HTW6"/>
<dbReference type="EC" id="3.5.4.9" evidence="11"/>
<feature type="domain" description="Tetrahydrofolate dehydrogenase/cyclohydrolase NAD(P)-binding" evidence="13">
    <location>
        <begin position="127"/>
        <end position="272"/>
    </location>
</feature>
<dbReference type="InterPro" id="IPR020631">
    <property type="entry name" value="THF_DH/CycHdrlase_NAD-bd_dom"/>
</dbReference>
<keyword evidence="3 11" id="KW-0028">Amino-acid biosynthesis</keyword>
<dbReference type="GO" id="GO:0009086">
    <property type="term" value="P:methionine biosynthetic process"/>
    <property type="evidence" value="ECO:0007669"/>
    <property type="project" value="UniProtKB-KW"/>
</dbReference>
<gene>
    <name evidence="11" type="primary">folD</name>
    <name evidence="14" type="ORF">OZZ17_03815</name>
</gene>
<feature type="binding site" evidence="11">
    <location>
        <begin position="153"/>
        <end position="155"/>
    </location>
    <ligand>
        <name>NADP(+)</name>
        <dbReference type="ChEBI" id="CHEBI:58349"/>
    </ligand>
</feature>
<dbReference type="Gene3D" id="3.40.50.10860">
    <property type="entry name" value="Leucine Dehydrogenase, chain A, domain 1"/>
    <property type="match status" value="1"/>
</dbReference>
<feature type="domain" description="Tetrahydrofolate dehydrogenase/cyclohydrolase catalytic" evidence="12">
    <location>
        <begin position="14"/>
        <end position="117"/>
    </location>
</feature>
<dbReference type="InterPro" id="IPR046346">
    <property type="entry name" value="Aminoacid_DH-like_N_sf"/>
</dbReference>
<dbReference type="PANTHER" id="PTHR48099">
    <property type="entry name" value="C-1-TETRAHYDROFOLATE SYNTHASE, CYTOPLASMIC-RELATED"/>
    <property type="match status" value="1"/>
</dbReference>
<evidence type="ECO:0000313" key="14">
    <source>
        <dbReference type="EMBL" id="MCZ0666664.1"/>
    </source>
</evidence>
<keyword evidence="9 11" id="KW-0486">Methionine biosynthesis</keyword>
<evidence type="ECO:0000256" key="1">
    <source>
        <dbReference type="ARBA" id="ARBA00004777"/>
    </source>
</evidence>
<keyword evidence="2 11" id="KW-0554">One-carbon metabolism</keyword>
<dbReference type="GO" id="GO:0004477">
    <property type="term" value="F:methenyltetrahydrofolate cyclohydrolase activity"/>
    <property type="evidence" value="ECO:0007669"/>
    <property type="project" value="UniProtKB-UniRule"/>
</dbReference>
<evidence type="ECO:0000256" key="3">
    <source>
        <dbReference type="ARBA" id="ARBA00022605"/>
    </source>
</evidence>
<dbReference type="InterPro" id="IPR020630">
    <property type="entry name" value="THF_DH/CycHdrlase_cat_dom"/>
</dbReference>
<dbReference type="RefSeq" id="WP_118048150.1">
    <property type="nucleotide sequence ID" value="NZ_JAPRAY010000003.1"/>
</dbReference>
<evidence type="ECO:0000256" key="4">
    <source>
        <dbReference type="ARBA" id="ARBA00022755"/>
    </source>
</evidence>
<dbReference type="HAMAP" id="MF_01576">
    <property type="entry name" value="THF_DHG_CYH"/>
    <property type="match status" value="1"/>
</dbReference>
<dbReference type="PRINTS" id="PR00085">
    <property type="entry name" value="THFDHDRGNASE"/>
</dbReference>
<comment type="function">
    <text evidence="11">Catalyzes the oxidation of 5,10-methylenetetrahydrofolate to 5,10-methenyltetrahydrofolate and then the hydrolysis of 5,10-methenyltetrahydrofolate to 10-formyltetrahydrofolate.</text>
</comment>
<evidence type="ECO:0000256" key="11">
    <source>
        <dbReference type="HAMAP-Rule" id="MF_01576"/>
    </source>
</evidence>
<dbReference type="GO" id="GO:0006164">
    <property type="term" value="P:purine nucleotide biosynthetic process"/>
    <property type="evidence" value="ECO:0007669"/>
    <property type="project" value="UniProtKB-KW"/>
</dbReference>
<evidence type="ECO:0000313" key="15">
    <source>
        <dbReference type="Proteomes" id="UP001079535"/>
    </source>
</evidence>
<dbReference type="GO" id="GO:0000105">
    <property type="term" value="P:L-histidine biosynthetic process"/>
    <property type="evidence" value="ECO:0007669"/>
    <property type="project" value="UniProtKB-KW"/>
</dbReference>
<evidence type="ECO:0000256" key="5">
    <source>
        <dbReference type="ARBA" id="ARBA00022801"/>
    </source>
</evidence>
<comment type="catalytic activity">
    <reaction evidence="11">
        <text>(6R)-5,10-methenyltetrahydrofolate + H2O = (6R)-10-formyltetrahydrofolate + H(+)</text>
        <dbReference type="Rhea" id="RHEA:23700"/>
        <dbReference type="ChEBI" id="CHEBI:15377"/>
        <dbReference type="ChEBI" id="CHEBI:15378"/>
        <dbReference type="ChEBI" id="CHEBI:57455"/>
        <dbReference type="ChEBI" id="CHEBI:195366"/>
        <dbReference type="EC" id="3.5.4.9"/>
    </reaction>
</comment>
<keyword evidence="8 11" id="KW-0368">Histidine biosynthesis</keyword>
<dbReference type="GO" id="GO:0035999">
    <property type="term" value="P:tetrahydrofolate interconversion"/>
    <property type="evidence" value="ECO:0007669"/>
    <property type="project" value="UniProtKB-UniRule"/>
</dbReference>
<feature type="binding site" evidence="11">
    <location>
        <position position="220"/>
    </location>
    <ligand>
        <name>NADP(+)</name>
        <dbReference type="ChEBI" id="CHEBI:58349"/>
    </ligand>
</feature>
<sequence length="276" mass="31320">MRTEIVSCKDYVDIKKKELKEEIKHLYKKPVLVVIQIDDDKASNSYIKGKQKDCDEIGMEMRHVNIYSNAAEQKEVECIIKDIANSDTDGIIIQLPIPGKYNLERLQNLIPTEKDVDGFRRDSCFKPCTPKGIIDWMEYNDFEFKGKDCCVLGRSKIVGLPLTNMLIEKGATVTCCNSTTMSTEYYTRNVDYAFSAVGVPNYFDFSDFSDFCELIVDVGINRDENGKLCGDVNNVDFERYLNNTYVTPVPGGVGLLTRLALMQNVVDAYKIQKMKG</sequence>
<dbReference type="PANTHER" id="PTHR48099:SF5">
    <property type="entry name" value="C-1-TETRAHYDROFOLATE SYNTHASE, CYTOPLASMIC"/>
    <property type="match status" value="1"/>
</dbReference>
<organism evidence="14 15">
    <name type="scientific">Mediterraneibacter gnavus</name>
    <name type="common">Ruminococcus gnavus</name>
    <dbReference type="NCBI Taxonomy" id="33038"/>
    <lineage>
        <taxon>Bacteria</taxon>
        <taxon>Bacillati</taxon>
        <taxon>Bacillota</taxon>
        <taxon>Clostridia</taxon>
        <taxon>Lachnospirales</taxon>
        <taxon>Lachnospiraceae</taxon>
        <taxon>Mediterraneibacter</taxon>
    </lineage>
</organism>
<dbReference type="Gene3D" id="3.40.50.720">
    <property type="entry name" value="NAD(P)-binding Rossmann-like Domain"/>
    <property type="match status" value="1"/>
</dbReference>
<dbReference type="Proteomes" id="UP001079535">
    <property type="component" value="Unassembled WGS sequence"/>
</dbReference>
<dbReference type="EMBL" id="JAPRAY010000003">
    <property type="protein sequence ID" value="MCZ0666664.1"/>
    <property type="molecule type" value="Genomic_DNA"/>
</dbReference>
<dbReference type="SUPFAM" id="SSF53223">
    <property type="entry name" value="Aminoacid dehydrogenase-like, N-terminal domain"/>
    <property type="match status" value="1"/>
</dbReference>
<keyword evidence="4 11" id="KW-0658">Purine biosynthesis</keyword>
<evidence type="ECO:0000256" key="2">
    <source>
        <dbReference type="ARBA" id="ARBA00022563"/>
    </source>
</evidence>
<comment type="catalytic activity">
    <reaction evidence="11">
        <text>(6R)-5,10-methylene-5,6,7,8-tetrahydrofolate + NADP(+) = (6R)-5,10-methenyltetrahydrofolate + NADPH</text>
        <dbReference type="Rhea" id="RHEA:22812"/>
        <dbReference type="ChEBI" id="CHEBI:15636"/>
        <dbReference type="ChEBI" id="CHEBI:57455"/>
        <dbReference type="ChEBI" id="CHEBI:57783"/>
        <dbReference type="ChEBI" id="CHEBI:58349"/>
        <dbReference type="EC" id="1.5.1.5"/>
    </reaction>
</comment>
<reference evidence="14" key="1">
    <citation type="submission" date="2022-11" db="EMBL/GenBank/DDBJ databases">
        <title>Temperate bacteriophages infecting mucin-degrading bacterium Ruminococcus gnavus from the human gut.</title>
        <authorList>
            <person name="Buttimer C."/>
        </authorList>
    </citation>
    <scope>NUCLEOTIDE SEQUENCE</scope>
    <source>
        <strain evidence="14">CCUG 49994</strain>
    </source>
</reference>
<evidence type="ECO:0000256" key="6">
    <source>
        <dbReference type="ARBA" id="ARBA00022857"/>
    </source>
</evidence>
<comment type="subunit">
    <text evidence="11">Homodimer.</text>
</comment>
<protein>
    <recommendedName>
        <fullName evidence="11">Bifunctional protein FolD</fullName>
    </recommendedName>
    <domain>
        <recommendedName>
            <fullName evidence="11">Methylenetetrahydrofolate dehydrogenase</fullName>
            <ecNumber evidence="11">1.5.1.5</ecNumber>
        </recommendedName>
    </domain>
    <domain>
        <recommendedName>
            <fullName evidence="11">Methenyltetrahydrofolate cyclohydrolase</fullName>
            <ecNumber evidence="11">3.5.4.9</ecNumber>
        </recommendedName>
    </domain>
</protein>
<evidence type="ECO:0000256" key="7">
    <source>
        <dbReference type="ARBA" id="ARBA00023002"/>
    </source>
</evidence>
<dbReference type="InterPro" id="IPR036291">
    <property type="entry name" value="NAD(P)-bd_dom_sf"/>
</dbReference>
<name>A0A9Q4HTW6_MEDGN</name>
<comment type="pathway">
    <text evidence="1 11">One-carbon metabolism; tetrahydrofolate interconversion.</text>
</comment>
<evidence type="ECO:0000259" key="13">
    <source>
        <dbReference type="Pfam" id="PF02882"/>
    </source>
</evidence>
<dbReference type="SUPFAM" id="SSF51735">
    <property type="entry name" value="NAD(P)-binding Rossmann-fold domains"/>
    <property type="match status" value="1"/>
</dbReference>
<comment type="caution">
    <text evidence="14">The sequence shown here is derived from an EMBL/GenBank/DDBJ whole genome shotgun (WGS) entry which is preliminary data.</text>
</comment>
<comment type="similarity">
    <text evidence="11">Belongs to the tetrahydrofolate dehydrogenase/cyclohydrolase family.</text>
</comment>
<dbReference type="GO" id="GO:0005829">
    <property type="term" value="C:cytosol"/>
    <property type="evidence" value="ECO:0007669"/>
    <property type="project" value="TreeGrafter"/>
</dbReference>
<accession>A0A9Q4HTW6</accession>
<evidence type="ECO:0000256" key="9">
    <source>
        <dbReference type="ARBA" id="ARBA00023167"/>
    </source>
</evidence>
<keyword evidence="7 11" id="KW-0560">Oxidoreductase</keyword>
<dbReference type="InterPro" id="IPR000672">
    <property type="entry name" value="THF_DH/CycHdrlase"/>
</dbReference>